<evidence type="ECO:0000313" key="9">
    <source>
        <dbReference type="EMBL" id="GLI26320.1"/>
    </source>
</evidence>
<dbReference type="Proteomes" id="UP001144396">
    <property type="component" value="Unassembled WGS sequence"/>
</dbReference>
<dbReference type="AlphaFoldDB" id="A0A9W6CTW8"/>
<feature type="binding site" evidence="7">
    <location>
        <position position="49"/>
    </location>
    <ligand>
        <name>ATP</name>
        <dbReference type="ChEBI" id="CHEBI:30616"/>
    </ligand>
</feature>
<dbReference type="InterPro" id="IPR011009">
    <property type="entry name" value="Kinase-like_dom_sf"/>
</dbReference>
<evidence type="ECO:0000256" key="3">
    <source>
        <dbReference type="ARBA" id="ARBA00022679"/>
    </source>
</evidence>
<dbReference type="SUPFAM" id="SSF56112">
    <property type="entry name" value="Protein kinase-like (PK-like)"/>
    <property type="match status" value="1"/>
</dbReference>
<accession>A0A9W6CTW8</accession>
<evidence type="ECO:0000256" key="7">
    <source>
        <dbReference type="PROSITE-ProRule" id="PRU10141"/>
    </source>
</evidence>
<dbReference type="GO" id="GO:0005524">
    <property type="term" value="F:ATP binding"/>
    <property type="evidence" value="ECO:0007669"/>
    <property type="project" value="UniProtKB-UniRule"/>
</dbReference>
<dbReference type="Pfam" id="PF00069">
    <property type="entry name" value="Pkinase"/>
    <property type="match status" value="1"/>
</dbReference>
<evidence type="ECO:0000256" key="4">
    <source>
        <dbReference type="ARBA" id="ARBA00022741"/>
    </source>
</evidence>
<dbReference type="PANTHER" id="PTHR43289:SF6">
    <property type="entry name" value="SERINE_THREONINE-PROTEIN KINASE NEKL-3"/>
    <property type="match status" value="1"/>
</dbReference>
<keyword evidence="2" id="KW-0723">Serine/threonine-protein kinase</keyword>
<name>A0A9W6CTW8_9MICO</name>
<evidence type="ECO:0000256" key="2">
    <source>
        <dbReference type="ARBA" id="ARBA00022527"/>
    </source>
</evidence>
<dbReference type="SMART" id="SM00220">
    <property type="entry name" value="S_TKc"/>
    <property type="match status" value="1"/>
</dbReference>
<evidence type="ECO:0000256" key="1">
    <source>
        <dbReference type="ARBA" id="ARBA00012513"/>
    </source>
</evidence>
<evidence type="ECO:0000256" key="6">
    <source>
        <dbReference type="ARBA" id="ARBA00022840"/>
    </source>
</evidence>
<protein>
    <recommendedName>
        <fullName evidence="1">non-specific serine/threonine protein kinase</fullName>
        <ecNumber evidence="1">2.7.11.1</ecNumber>
    </recommendedName>
</protein>
<dbReference type="EC" id="2.7.11.1" evidence="1"/>
<dbReference type="InterPro" id="IPR000719">
    <property type="entry name" value="Prot_kinase_dom"/>
</dbReference>
<dbReference type="RefSeq" id="WP_281882317.1">
    <property type="nucleotide sequence ID" value="NZ_BSDP01000001.1"/>
</dbReference>
<evidence type="ECO:0000313" key="10">
    <source>
        <dbReference type="Proteomes" id="UP001144396"/>
    </source>
</evidence>
<keyword evidence="4 7" id="KW-0547">Nucleotide-binding</keyword>
<evidence type="ECO:0000256" key="5">
    <source>
        <dbReference type="ARBA" id="ARBA00022777"/>
    </source>
</evidence>
<dbReference type="PANTHER" id="PTHR43289">
    <property type="entry name" value="MITOGEN-ACTIVATED PROTEIN KINASE KINASE KINASE 20-RELATED"/>
    <property type="match status" value="1"/>
</dbReference>
<gene>
    <name evidence="9" type="ORF">ARHIZOSPH14_05620</name>
</gene>
<keyword evidence="10" id="KW-1185">Reference proteome</keyword>
<keyword evidence="5" id="KW-0418">Kinase</keyword>
<feature type="domain" description="Protein kinase" evidence="8">
    <location>
        <begin position="20"/>
        <end position="154"/>
    </location>
</feature>
<dbReference type="PROSITE" id="PS50011">
    <property type="entry name" value="PROTEIN_KINASE_DOM"/>
    <property type="match status" value="1"/>
</dbReference>
<sequence>MIDSSLPQEPVAPRVDAQRYRFIEHIGSGGMADVYRARDTQLGRDVAVKVFRDDGEPGGDPVRREREIQLLGSFKHPGLVEVYDAGVLEHRGLPRRYVVMELVVGSSLARRLAAGRVSQRSVADVVAKLADFGVAQFTHASRMTDSGSILGTAS</sequence>
<organism evidence="9 10">
    <name type="scientific">Agromyces rhizosphaerae</name>
    <dbReference type="NCBI Taxonomy" id="88374"/>
    <lineage>
        <taxon>Bacteria</taxon>
        <taxon>Bacillati</taxon>
        <taxon>Actinomycetota</taxon>
        <taxon>Actinomycetes</taxon>
        <taxon>Micrococcales</taxon>
        <taxon>Microbacteriaceae</taxon>
        <taxon>Agromyces</taxon>
    </lineage>
</organism>
<dbReference type="InterPro" id="IPR017441">
    <property type="entry name" value="Protein_kinase_ATP_BS"/>
</dbReference>
<dbReference type="PROSITE" id="PS00107">
    <property type="entry name" value="PROTEIN_KINASE_ATP"/>
    <property type="match status" value="1"/>
</dbReference>
<proteinExistence type="predicted"/>
<keyword evidence="3" id="KW-0808">Transferase</keyword>
<evidence type="ECO:0000259" key="8">
    <source>
        <dbReference type="PROSITE" id="PS50011"/>
    </source>
</evidence>
<dbReference type="Gene3D" id="3.30.200.20">
    <property type="entry name" value="Phosphorylase Kinase, domain 1"/>
    <property type="match status" value="1"/>
</dbReference>
<keyword evidence="6 7" id="KW-0067">ATP-binding</keyword>
<comment type="caution">
    <text evidence="9">The sequence shown here is derived from an EMBL/GenBank/DDBJ whole genome shotgun (WGS) entry which is preliminary data.</text>
</comment>
<dbReference type="GO" id="GO:0004674">
    <property type="term" value="F:protein serine/threonine kinase activity"/>
    <property type="evidence" value="ECO:0007669"/>
    <property type="project" value="UniProtKB-KW"/>
</dbReference>
<reference evidence="9" key="1">
    <citation type="submission" date="2022-12" db="EMBL/GenBank/DDBJ databases">
        <title>Reference genome sequencing for broad-spectrum identification of bacterial and archaeal isolates by mass spectrometry.</title>
        <authorList>
            <person name="Sekiguchi Y."/>
            <person name="Tourlousse D.M."/>
        </authorList>
    </citation>
    <scope>NUCLEOTIDE SEQUENCE</scope>
    <source>
        <strain evidence="9">14</strain>
    </source>
</reference>
<dbReference type="EMBL" id="BSDP01000001">
    <property type="protein sequence ID" value="GLI26320.1"/>
    <property type="molecule type" value="Genomic_DNA"/>
</dbReference>